<dbReference type="EMBL" id="NWMW01000002">
    <property type="protein sequence ID" value="PCD02223.1"/>
    <property type="molecule type" value="Genomic_DNA"/>
</dbReference>
<name>A0A2A4AZ52_9SPHN</name>
<keyword evidence="2" id="KW-1185">Reference proteome</keyword>
<reference evidence="1 2" key="1">
    <citation type="submission" date="2017-09" db="EMBL/GenBank/DDBJ databases">
        <title>Sphingomonas spermidinifaciens 9NM-10, whole genome shotgun sequence.</title>
        <authorList>
            <person name="Feng G."/>
            <person name="Zhu H."/>
        </authorList>
    </citation>
    <scope>NUCLEOTIDE SEQUENCE [LARGE SCALE GENOMIC DNA]</scope>
    <source>
        <strain evidence="1 2">9NM-10</strain>
    </source>
</reference>
<evidence type="ECO:0000313" key="1">
    <source>
        <dbReference type="EMBL" id="PCD02223.1"/>
    </source>
</evidence>
<protein>
    <recommendedName>
        <fullName evidence="3">DUF736 domain-containing protein</fullName>
    </recommendedName>
</protein>
<comment type="caution">
    <text evidence="1">The sequence shown here is derived from an EMBL/GenBank/DDBJ whole genome shotgun (WGS) entry which is preliminary data.</text>
</comment>
<accession>A0A2A4AZ52</accession>
<evidence type="ECO:0000313" key="2">
    <source>
        <dbReference type="Proteomes" id="UP000218366"/>
    </source>
</evidence>
<dbReference type="AlphaFoldDB" id="A0A2A4AZ52"/>
<dbReference type="OrthoDB" id="9811595at2"/>
<gene>
    <name evidence="1" type="ORF">COC42_12260</name>
</gene>
<evidence type="ECO:0008006" key="3">
    <source>
        <dbReference type="Google" id="ProtNLM"/>
    </source>
</evidence>
<proteinExistence type="predicted"/>
<dbReference type="InterPro" id="IPR007948">
    <property type="entry name" value="DUF736"/>
</dbReference>
<organism evidence="1 2">
    <name type="scientific">Sphingomonas spermidinifaciens</name>
    <dbReference type="NCBI Taxonomy" id="1141889"/>
    <lineage>
        <taxon>Bacteria</taxon>
        <taxon>Pseudomonadati</taxon>
        <taxon>Pseudomonadota</taxon>
        <taxon>Alphaproteobacteria</taxon>
        <taxon>Sphingomonadales</taxon>
        <taxon>Sphingomonadaceae</taxon>
        <taxon>Sphingomonas</taxon>
    </lineage>
</organism>
<dbReference type="Proteomes" id="UP000218366">
    <property type="component" value="Unassembled WGS sequence"/>
</dbReference>
<dbReference type="RefSeq" id="WP_096343601.1">
    <property type="nucleotide sequence ID" value="NZ_NWMW01000002.1"/>
</dbReference>
<dbReference type="Pfam" id="PF05284">
    <property type="entry name" value="DUF736"/>
    <property type="match status" value="1"/>
</dbReference>
<sequence>MIRIGEFREHGDGYSGRLEMLGLRAAVLILPATRSDVRNAPDFRVHAGETADGPEIGAAWKRTGERAGAYLAVVVDDPQLPRAIRANLFRPTIEGQPHLLFWQRNRRRRETEQQ</sequence>